<dbReference type="Pfam" id="PF00441">
    <property type="entry name" value="Acyl-CoA_dh_1"/>
    <property type="match status" value="1"/>
</dbReference>
<dbReference type="Gene3D" id="2.40.110.10">
    <property type="entry name" value="Butyryl-CoA Dehydrogenase, subunit A, domain 2"/>
    <property type="match status" value="1"/>
</dbReference>
<keyword evidence="3 6" id="KW-0285">Flavoprotein</keyword>
<keyword evidence="11" id="KW-1185">Reference proteome</keyword>
<evidence type="ECO:0000259" key="9">
    <source>
        <dbReference type="Pfam" id="PF02771"/>
    </source>
</evidence>
<dbReference type="Gene3D" id="1.10.540.10">
    <property type="entry name" value="Acyl-CoA dehydrogenase/oxidase, N-terminal domain"/>
    <property type="match status" value="1"/>
</dbReference>
<evidence type="ECO:0000256" key="4">
    <source>
        <dbReference type="ARBA" id="ARBA00022827"/>
    </source>
</evidence>
<dbReference type="InterPro" id="IPR036250">
    <property type="entry name" value="AcylCo_DH-like_C"/>
</dbReference>
<dbReference type="InterPro" id="IPR013786">
    <property type="entry name" value="AcylCoA_DH/ox_N"/>
</dbReference>
<comment type="cofactor">
    <cofactor evidence="1 6">
        <name>FAD</name>
        <dbReference type="ChEBI" id="CHEBI:57692"/>
    </cofactor>
</comment>
<evidence type="ECO:0000256" key="6">
    <source>
        <dbReference type="RuleBase" id="RU362125"/>
    </source>
</evidence>
<evidence type="ECO:0000256" key="1">
    <source>
        <dbReference type="ARBA" id="ARBA00001974"/>
    </source>
</evidence>
<evidence type="ECO:0000256" key="2">
    <source>
        <dbReference type="ARBA" id="ARBA00009347"/>
    </source>
</evidence>
<feature type="domain" description="Acyl-CoA oxidase/dehydrogenase middle" evidence="8">
    <location>
        <begin position="123"/>
        <end position="207"/>
    </location>
</feature>
<dbReference type="InterPro" id="IPR009100">
    <property type="entry name" value="AcylCoA_DH/oxidase_NM_dom_sf"/>
</dbReference>
<dbReference type="InterPro" id="IPR006091">
    <property type="entry name" value="Acyl-CoA_Oxase/DH_mid-dom"/>
</dbReference>
<accession>A0ABX7NKV9</accession>
<feature type="domain" description="Acyl-CoA dehydrogenase/oxidase N-terminal" evidence="9">
    <location>
        <begin position="6"/>
        <end position="118"/>
    </location>
</feature>
<dbReference type="PANTHER" id="PTHR43884:SF20">
    <property type="entry name" value="ACYL-COA DEHYDROGENASE FADE28"/>
    <property type="match status" value="1"/>
</dbReference>
<keyword evidence="5 6" id="KW-0560">Oxidoreductase</keyword>
<comment type="similarity">
    <text evidence="2 6">Belongs to the acyl-CoA dehydrogenase family.</text>
</comment>
<sequence length="380" mass="40437">MDFSYTEEQQALQDSLRRFLGKEYDFEKRKHISRSAAGYSKEHWGKLAEMGVLGLGIPEAHGGMNGTPVDTLLIMESFGRAMVLEPYLPTVVLGAGLVRDVGSEAQQAALLPSIAMGELLLAFAHYEQGSRYALEHVATHAKRAGDGYVLNGTKSLVLSGAQAGKLIVSARTSGGVWERTGISLFLVDASAPGVTAHGYVTQDGGRAAEVKLSDVRVGADALLGKEGGALPVIERAVDLAIAALCAEAVGAMDALVETTREYLKTRKQFGQPIGRFQALQHRMADMLIATEQARSMAMVAAVKVQSEDAAERRRMVSSAKALVGQSARYVGQQAVQLHGGMGVTDELAAAHLFKRLTVINALFGDADHHLSLVSDALLVA</sequence>
<name>A0ABX7NKV9_9BACT</name>
<dbReference type="CDD" id="cd00567">
    <property type="entry name" value="ACAD"/>
    <property type="match status" value="1"/>
</dbReference>
<keyword evidence="4 6" id="KW-0274">FAD</keyword>
<dbReference type="Gene3D" id="1.20.140.10">
    <property type="entry name" value="Butyryl-CoA Dehydrogenase, subunit A, domain 3"/>
    <property type="match status" value="1"/>
</dbReference>
<reference evidence="10 11" key="1">
    <citation type="submission" date="2021-02" db="EMBL/GenBank/DDBJ databases">
        <title>De Novo genome assembly of isolated myxobacteria.</title>
        <authorList>
            <person name="Stevens D.C."/>
        </authorList>
    </citation>
    <scope>NUCLEOTIDE SEQUENCE [LARGE SCALE GENOMIC DNA]</scope>
    <source>
        <strain evidence="11">SCPEA02</strain>
    </source>
</reference>
<dbReference type="SUPFAM" id="SSF47203">
    <property type="entry name" value="Acyl-CoA dehydrogenase C-terminal domain-like"/>
    <property type="match status" value="1"/>
</dbReference>
<feature type="domain" description="Acyl-CoA dehydrogenase/oxidase C-terminal" evidence="7">
    <location>
        <begin position="237"/>
        <end position="377"/>
    </location>
</feature>
<dbReference type="EMBL" id="CP071090">
    <property type="protein sequence ID" value="QSQ19014.1"/>
    <property type="molecule type" value="Genomic_DNA"/>
</dbReference>
<evidence type="ECO:0000313" key="11">
    <source>
        <dbReference type="Proteomes" id="UP000662747"/>
    </source>
</evidence>
<dbReference type="InterPro" id="IPR037069">
    <property type="entry name" value="AcylCoA_DH/ox_N_sf"/>
</dbReference>
<protein>
    <submittedName>
        <fullName evidence="10">Acyl-CoA dehydrogenase family protein</fullName>
    </submittedName>
</protein>
<dbReference type="PANTHER" id="PTHR43884">
    <property type="entry name" value="ACYL-COA DEHYDROGENASE"/>
    <property type="match status" value="1"/>
</dbReference>
<gene>
    <name evidence="10" type="ORF">JY651_27090</name>
</gene>
<dbReference type="InterPro" id="IPR009075">
    <property type="entry name" value="AcylCo_DH/oxidase_C"/>
</dbReference>
<dbReference type="Pfam" id="PF02771">
    <property type="entry name" value="Acyl-CoA_dh_N"/>
    <property type="match status" value="1"/>
</dbReference>
<evidence type="ECO:0000256" key="5">
    <source>
        <dbReference type="ARBA" id="ARBA00023002"/>
    </source>
</evidence>
<organism evidence="10 11">
    <name type="scientific">Pyxidicoccus parkwayensis</name>
    <dbReference type="NCBI Taxonomy" id="2813578"/>
    <lineage>
        <taxon>Bacteria</taxon>
        <taxon>Pseudomonadati</taxon>
        <taxon>Myxococcota</taxon>
        <taxon>Myxococcia</taxon>
        <taxon>Myxococcales</taxon>
        <taxon>Cystobacterineae</taxon>
        <taxon>Myxococcaceae</taxon>
        <taxon>Pyxidicoccus</taxon>
    </lineage>
</organism>
<dbReference type="InterPro" id="IPR046373">
    <property type="entry name" value="Acyl-CoA_Oxase/DH_mid-dom_sf"/>
</dbReference>
<dbReference type="RefSeq" id="WP_206720602.1">
    <property type="nucleotide sequence ID" value="NZ_CP071090.1"/>
</dbReference>
<dbReference type="Pfam" id="PF02770">
    <property type="entry name" value="Acyl-CoA_dh_M"/>
    <property type="match status" value="1"/>
</dbReference>
<evidence type="ECO:0000256" key="3">
    <source>
        <dbReference type="ARBA" id="ARBA00022630"/>
    </source>
</evidence>
<evidence type="ECO:0000259" key="7">
    <source>
        <dbReference type="Pfam" id="PF00441"/>
    </source>
</evidence>
<evidence type="ECO:0000259" key="8">
    <source>
        <dbReference type="Pfam" id="PF02770"/>
    </source>
</evidence>
<evidence type="ECO:0000313" key="10">
    <source>
        <dbReference type="EMBL" id="QSQ19014.1"/>
    </source>
</evidence>
<dbReference type="Proteomes" id="UP000662747">
    <property type="component" value="Chromosome"/>
</dbReference>
<dbReference type="SUPFAM" id="SSF56645">
    <property type="entry name" value="Acyl-CoA dehydrogenase NM domain-like"/>
    <property type="match status" value="1"/>
</dbReference>
<proteinExistence type="inferred from homology"/>